<dbReference type="GO" id="GO:0016020">
    <property type="term" value="C:membrane"/>
    <property type="evidence" value="ECO:0007669"/>
    <property type="project" value="TreeGrafter"/>
</dbReference>
<feature type="chain" id="PRO_5030081707" evidence="3">
    <location>
        <begin position="24"/>
        <end position="747"/>
    </location>
</feature>
<dbReference type="STRING" id="205130.ENSMAMP00000031847"/>
<dbReference type="GeneTree" id="ENSGT00940000156900"/>
<evidence type="ECO:0000256" key="1">
    <source>
        <dbReference type="ARBA" id="ARBA00007471"/>
    </source>
</evidence>
<dbReference type="InterPro" id="IPR022587">
    <property type="entry name" value="MTMR12-like_C"/>
</dbReference>
<name>A0A3Q3N5P2_9TELE</name>
<feature type="compositionally biased region" description="Low complexity" evidence="2">
    <location>
        <begin position="666"/>
        <end position="677"/>
    </location>
</feature>
<feature type="signal peptide" evidence="3">
    <location>
        <begin position="1"/>
        <end position="23"/>
    </location>
</feature>
<dbReference type="PANTHER" id="PTHR10807:SF39">
    <property type="entry name" value="MYOTUBULARIN-RELATED PROTEIN 10"/>
    <property type="match status" value="1"/>
</dbReference>
<evidence type="ECO:0000256" key="2">
    <source>
        <dbReference type="SAM" id="MobiDB-lite"/>
    </source>
</evidence>
<dbReference type="InterPro" id="IPR030564">
    <property type="entry name" value="Myotubularin"/>
</dbReference>
<dbReference type="PROSITE" id="PS51339">
    <property type="entry name" value="PPASE_MYOTUBULARIN"/>
    <property type="match status" value="1"/>
</dbReference>
<reference evidence="5" key="2">
    <citation type="submission" date="2025-09" db="UniProtKB">
        <authorList>
            <consortium name="Ensembl"/>
        </authorList>
    </citation>
    <scope>IDENTIFICATION</scope>
</reference>
<sequence>RKYPCSWFYMHIFFSFCLSPGEIVVNEANFVRKCISAENSQDDLWGKLICTNFKVSFIPQDAPPKQKSLLSHLLLGEHDIPLTCLEQVVTVNDTKGKKKVLGSNQKLKFNPTELILYCKDLRIIRFCFDEAGPESAKKVCLAIAHYSHPADLQLLFGFEYQGRRYHDYKEKRVNGSTPRGGLQTPVFNCSSDWDREIKRTGASGWRVCSINENYDISPSLPEYIVVPGSLADQDLKHYSLFFADKRVPLWCWNHPNGSALVRMASIIDPLQQKKYEQRIFTAITKSHPQRSDVVRSDLDKYLPNIQDIQNAFVKIRQICVIDPFEESEERWLSSIENSRWLEYVRAFLKHSSEIVYQLDGKNASVILQEEEDRDLNCIVSSLVQLMLDPHYRSLVGFQSLVQKEWVMAGHPFLDRCNHLKRNDKEESPLFMLFLDCVWQVMNQYPAAFEFTETYLTVLSDSMWIPLFSTFLFNSPKHCSQLLMDFAKNKAIPQGEDQVMYFPPVWDWSQQFSTKDLTLFNNPMYVGKGAACVQNGEVKTFRRTKKTYSSTLRGPSGSLRNGLKGGEDTLTRRGSLVSELKPDFSPVKDESPSERFFRDWFARPLDQQGLLIPLLIPSHVALWKLFFLRWVPEACIPKGGPITAYHKLSQLVDEIETLQSQIRQYKGSSSGSTPLTSPSGPPSNQRRMYFKSSSPHDPPTPPDFLTSSFPFTPMGNLCRRSIHGTPISKFLNGARIWLSTENLTNDTV</sequence>
<dbReference type="SUPFAM" id="SSF50729">
    <property type="entry name" value="PH domain-like"/>
    <property type="match status" value="1"/>
</dbReference>
<evidence type="ECO:0000256" key="3">
    <source>
        <dbReference type="SAM" id="SignalP"/>
    </source>
</evidence>
<protein>
    <submittedName>
        <fullName evidence="5">Myotubularin related protein 10</fullName>
    </submittedName>
</protein>
<dbReference type="Proteomes" id="UP000261640">
    <property type="component" value="Unplaced"/>
</dbReference>
<accession>A0A3Q3N5P2</accession>
<dbReference type="SUPFAM" id="SSF52799">
    <property type="entry name" value="(Phosphotyrosine protein) phosphatases II"/>
    <property type="match status" value="1"/>
</dbReference>
<feature type="region of interest" description="Disordered" evidence="2">
    <location>
        <begin position="664"/>
        <end position="704"/>
    </location>
</feature>
<dbReference type="InterPro" id="IPR011993">
    <property type="entry name" value="PH-like_dom_sf"/>
</dbReference>
<feature type="domain" description="Myotubularin phosphatase" evidence="4">
    <location>
        <begin position="187"/>
        <end position="626"/>
    </location>
</feature>
<dbReference type="GO" id="GO:0005737">
    <property type="term" value="C:cytoplasm"/>
    <property type="evidence" value="ECO:0007669"/>
    <property type="project" value="TreeGrafter"/>
</dbReference>
<dbReference type="AlphaFoldDB" id="A0A3Q3N5P2"/>
<reference evidence="5" key="1">
    <citation type="submission" date="2025-08" db="UniProtKB">
        <authorList>
            <consortium name="Ensembl"/>
        </authorList>
    </citation>
    <scope>IDENTIFICATION</scope>
</reference>
<dbReference type="InterPro" id="IPR010569">
    <property type="entry name" value="Myotubularin-like_Pase_dom"/>
</dbReference>
<dbReference type="Gene3D" id="2.30.29.30">
    <property type="entry name" value="Pleckstrin-homology domain (PH domain)/Phosphotyrosine-binding domain (PTB)"/>
    <property type="match status" value="1"/>
</dbReference>
<dbReference type="Pfam" id="PF06602">
    <property type="entry name" value="Myotub-related"/>
    <property type="match status" value="2"/>
</dbReference>
<dbReference type="GO" id="GO:0046856">
    <property type="term" value="P:phosphatidylinositol dephosphorylation"/>
    <property type="evidence" value="ECO:0007669"/>
    <property type="project" value="TreeGrafter"/>
</dbReference>
<evidence type="ECO:0000259" key="4">
    <source>
        <dbReference type="PROSITE" id="PS51339"/>
    </source>
</evidence>
<comment type="similarity">
    <text evidence="1">Belongs to the protein-tyrosine phosphatase family. Non-receptor class myotubularin subfamily.</text>
</comment>
<organism evidence="5 6">
    <name type="scientific">Mastacembelus armatus</name>
    <name type="common">zig-zag eel</name>
    <dbReference type="NCBI Taxonomy" id="205130"/>
    <lineage>
        <taxon>Eukaryota</taxon>
        <taxon>Metazoa</taxon>
        <taxon>Chordata</taxon>
        <taxon>Craniata</taxon>
        <taxon>Vertebrata</taxon>
        <taxon>Euteleostomi</taxon>
        <taxon>Actinopterygii</taxon>
        <taxon>Neopterygii</taxon>
        <taxon>Teleostei</taxon>
        <taxon>Neoteleostei</taxon>
        <taxon>Acanthomorphata</taxon>
        <taxon>Anabantaria</taxon>
        <taxon>Synbranchiformes</taxon>
        <taxon>Mastacembelidae</taxon>
        <taxon>Mastacembelus</taxon>
    </lineage>
</organism>
<proteinExistence type="inferred from homology"/>
<evidence type="ECO:0000313" key="5">
    <source>
        <dbReference type="Ensembl" id="ENSMAMP00000031847.2"/>
    </source>
</evidence>
<evidence type="ECO:0000313" key="6">
    <source>
        <dbReference type="Proteomes" id="UP000261640"/>
    </source>
</evidence>
<dbReference type="Pfam" id="PF12578">
    <property type="entry name" value="3-PAP"/>
    <property type="match status" value="1"/>
</dbReference>
<dbReference type="Ensembl" id="ENSMAMT00000032678.2">
    <property type="protein sequence ID" value="ENSMAMP00000031847.2"/>
    <property type="gene ID" value="ENSMAMG00000021426.2"/>
</dbReference>
<keyword evidence="3" id="KW-0732">Signal</keyword>
<dbReference type="PANTHER" id="PTHR10807">
    <property type="entry name" value="MYOTUBULARIN-RELATED"/>
    <property type="match status" value="1"/>
</dbReference>
<dbReference type="InterPro" id="IPR029021">
    <property type="entry name" value="Prot-tyrosine_phosphatase-like"/>
</dbReference>
<keyword evidence="6" id="KW-1185">Reference proteome</keyword>